<keyword evidence="3" id="KW-1185">Reference proteome</keyword>
<evidence type="ECO:0000256" key="1">
    <source>
        <dbReference type="SAM" id="MobiDB-lite"/>
    </source>
</evidence>
<feature type="region of interest" description="Disordered" evidence="1">
    <location>
        <begin position="30"/>
        <end position="94"/>
    </location>
</feature>
<name>A0A4Z2I8T8_9TELE</name>
<dbReference type="AlphaFoldDB" id="A0A4Z2I8T8"/>
<accession>A0A4Z2I8T8</accession>
<gene>
    <name evidence="2" type="ORF">EYF80_015451</name>
</gene>
<protein>
    <submittedName>
        <fullName evidence="2">Uncharacterized protein</fullName>
    </submittedName>
</protein>
<evidence type="ECO:0000313" key="2">
    <source>
        <dbReference type="EMBL" id="TNN74368.1"/>
    </source>
</evidence>
<sequence length="127" mass="14078">MQVRARASGLYLTQLSALFSQGFLVRGLLHGEGGDKSNPESRDHHESTKHHYPKGLGARTAGRKSDERTASLSVTSERTESYDFKKTNSEASQGPREIGLSAISMRFFLKATTRLPLKLRIDEAWSA</sequence>
<evidence type="ECO:0000313" key="3">
    <source>
        <dbReference type="Proteomes" id="UP000314294"/>
    </source>
</evidence>
<feature type="compositionally biased region" description="Basic and acidic residues" evidence="1">
    <location>
        <begin position="32"/>
        <end position="46"/>
    </location>
</feature>
<proteinExistence type="predicted"/>
<dbReference type="Proteomes" id="UP000314294">
    <property type="component" value="Unassembled WGS sequence"/>
</dbReference>
<comment type="caution">
    <text evidence="2">The sequence shown here is derived from an EMBL/GenBank/DDBJ whole genome shotgun (WGS) entry which is preliminary data.</text>
</comment>
<feature type="compositionally biased region" description="Basic and acidic residues" evidence="1">
    <location>
        <begin position="77"/>
        <end position="88"/>
    </location>
</feature>
<dbReference type="EMBL" id="SRLO01000115">
    <property type="protein sequence ID" value="TNN74368.1"/>
    <property type="molecule type" value="Genomic_DNA"/>
</dbReference>
<reference evidence="2 3" key="1">
    <citation type="submission" date="2019-03" db="EMBL/GenBank/DDBJ databases">
        <title>First draft genome of Liparis tanakae, snailfish: a comprehensive survey of snailfish specific genes.</title>
        <authorList>
            <person name="Kim W."/>
            <person name="Song I."/>
            <person name="Jeong J.-H."/>
            <person name="Kim D."/>
            <person name="Kim S."/>
            <person name="Ryu S."/>
            <person name="Song J.Y."/>
            <person name="Lee S.K."/>
        </authorList>
    </citation>
    <scope>NUCLEOTIDE SEQUENCE [LARGE SCALE GENOMIC DNA]</scope>
    <source>
        <tissue evidence="2">Muscle</tissue>
    </source>
</reference>
<organism evidence="2 3">
    <name type="scientific">Liparis tanakae</name>
    <name type="common">Tanaka's snailfish</name>
    <dbReference type="NCBI Taxonomy" id="230148"/>
    <lineage>
        <taxon>Eukaryota</taxon>
        <taxon>Metazoa</taxon>
        <taxon>Chordata</taxon>
        <taxon>Craniata</taxon>
        <taxon>Vertebrata</taxon>
        <taxon>Euteleostomi</taxon>
        <taxon>Actinopterygii</taxon>
        <taxon>Neopterygii</taxon>
        <taxon>Teleostei</taxon>
        <taxon>Neoteleostei</taxon>
        <taxon>Acanthomorphata</taxon>
        <taxon>Eupercaria</taxon>
        <taxon>Perciformes</taxon>
        <taxon>Cottioidei</taxon>
        <taxon>Cottales</taxon>
        <taxon>Liparidae</taxon>
        <taxon>Liparis</taxon>
    </lineage>
</organism>